<dbReference type="AlphaFoldDB" id="A0A6F8YB76"/>
<sequence>MLAIELVRPGTVEPDAAAAGRVFELAKEGGLLVGKGGLYGNVLRMGPPLTLSEEEAREGLAILADAIARA</sequence>
<reference evidence="1 2" key="2">
    <citation type="submission" date="2020-03" db="EMBL/GenBank/DDBJ databases">
        <authorList>
            <person name="Ichikawa N."/>
            <person name="Kimura A."/>
            <person name="Kitahashi Y."/>
            <person name="Uohara A."/>
        </authorList>
    </citation>
    <scope>NUCLEOTIDE SEQUENCE [LARGE SCALE GENOMIC DNA]</scope>
    <source>
        <strain evidence="1 2">NBRC 105367</strain>
    </source>
</reference>
<dbReference type="EMBL" id="AP022871">
    <property type="protein sequence ID" value="BCB83346.1"/>
    <property type="molecule type" value="Genomic_DNA"/>
</dbReference>
<evidence type="ECO:0008006" key="3">
    <source>
        <dbReference type="Google" id="ProtNLM"/>
    </source>
</evidence>
<dbReference type="Proteomes" id="UP000503011">
    <property type="component" value="Chromosome"/>
</dbReference>
<name>A0A6F8YB76_9ACTN</name>
<proteinExistence type="predicted"/>
<accession>A0A6F8YB76</accession>
<dbReference type="InterPro" id="IPR015422">
    <property type="entry name" value="PyrdxlP-dep_Trfase_small"/>
</dbReference>
<keyword evidence="2" id="KW-1185">Reference proteome</keyword>
<reference evidence="1 2" key="1">
    <citation type="submission" date="2020-03" db="EMBL/GenBank/DDBJ databases">
        <title>Whole genome shotgun sequence of Phytohabitans suffuscus NBRC 105367.</title>
        <authorList>
            <person name="Komaki H."/>
            <person name="Tamura T."/>
        </authorList>
    </citation>
    <scope>NUCLEOTIDE SEQUENCE [LARGE SCALE GENOMIC DNA]</scope>
    <source>
        <strain evidence="1 2">NBRC 105367</strain>
    </source>
</reference>
<dbReference type="Gene3D" id="3.90.1150.10">
    <property type="entry name" value="Aspartate Aminotransferase, domain 1"/>
    <property type="match status" value="1"/>
</dbReference>
<evidence type="ECO:0000313" key="1">
    <source>
        <dbReference type="EMBL" id="BCB83346.1"/>
    </source>
</evidence>
<protein>
    <recommendedName>
        <fullName evidence="3">Aminotransferase class III</fullName>
    </recommendedName>
</protein>
<organism evidence="1 2">
    <name type="scientific">Phytohabitans suffuscus</name>
    <dbReference type="NCBI Taxonomy" id="624315"/>
    <lineage>
        <taxon>Bacteria</taxon>
        <taxon>Bacillati</taxon>
        <taxon>Actinomycetota</taxon>
        <taxon>Actinomycetes</taxon>
        <taxon>Micromonosporales</taxon>
        <taxon>Micromonosporaceae</taxon>
    </lineage>
</organism>
<dbReference type="InterPro" id="IPR015424">
    <property type="entry name" value="PyrdxlP-dep_Trfase"/>
</dbReference>
<dbReference type="KEGG" id="psuu:Psuf_006590"/>
<gene>
    <name evidence="1" type="ORF">Psuf_006590</name>
</gene>
<evidence type="ECO:0000313" key="2">
    <source>
        <dbReference type="Proteomes" id="UP000503011"/>
    </source>
</evidence>
<dbReference type="SUPFAM" id="SSF53383">
    <property type="entry name" value="PLP-dependent transferases"/>
    <property type="match status" value="1"/>
</dbReference>